<accession>H1KGE5</accession>
<dbReference type="AlphaFoldDB" id="H1KGE5"/>
<evidence type="ECO:0000313" key="1">
    <source>
        <dbReference type="EMBL" id="EHP93403.1"/>
    </source>
</evidence>
<protein>
    <submittedName>
        <fullName evidence="1">Uncharacterized protein</fullName>
    </submittedName>
</protein>
<organism evidence="1 2">
    <name type="scientific">Methylorubrum extorquens DSM 13060</name>
    <dbReference type="NCBI Taxonomy" id="882800"/>
    <lineage>
        <taxon>Bacteria</taxon>
        <taxon>Pseudomonadati</taxon>
        <taxon>Pseudomonadota</taxon>
        <taxon>Alphaproteobacteria</taxon>
        <taxon>Hyphomicrobiales</taxon>
        <taxon>Methylobacteriaceae</taxon>
        <taxon>Methylorubrum</taxon>
    </lineage>
</organism>
<comment type="caution">
    <text evidence="1">The sequence shown here is derived from an EMBL/GenBank/DDBJ whole genome shotgun (WGS) entry which is preliminary data.</text>
</comment>
<dbReference type="EMBL" id="AGJK01000032">
    <property type="protein sequence ID" value="EHP93403.1"/>
    <property type="molecule type" value="Genomic_DNA"/>
</dbReference>
<proteinExistence type="predicted"/>
<sequence precursor="true">MFFRLALANKMIFAAGSAVTAVLVGSIGITCLRTADCVRSEVTDLAMEKAAGVAAQVGTQITVLEGVGSIAGEHGKR</sequence>
<name>H1KGE5_METEX</name>
<dbReference type="Proteomes" id="UP000004382">
    <property type="component" value="Unassembled WGS sequence"/>
</dbReference>
<evidence type="ECO:0000313" key="2">
    <source>
        <dbReference type="Proteomes" id="UP000004382"/>
    </source>
</evidence>
<reference evidence="1 2" key="1">
    <citation type="submission" date="2011-09" db="EMBL/GenBank/DDBJ databases">
        <title>The draft genome of Methylobacterium extorquens DSM 13060.</title>
        <authorList>
            <consortium name="US DOE Joint Genome Institute (JGI-PGF)"/>
            <person name="Lucas S."/>
            <person name="Han J."/>
            <person name="Lapidus A."/>
            <person name="Cheng J.-F."/>
            <person name="Goodwin L."/>
            <person name="Pitluck S."/>
            <person name="Peters L."/>
            <person name="Land M.L."/>
            <person name="Hauser L."/>
            <person name="Koskimaki J."/>
            <person name="Halonen O."/>
            <person name="Pirttila A."/>
            <person name="Frank C."/>
            <person name="Woyke T.J."/>
        </authorList>
    </citation>
    <scope>NUCLEOTIDE SEQUENCE [LARGE SCALE GENOMIC DNA]</scope>
    <source>
        <strain evidence="1 2">DSM 13060</strain>
    </source>
</reference>
<gene>
    <name evidence="1" type="ORF">MetexDRAFT_1707</name>
</gene>